<keyword evidence="4" id="KW-1185">Reference proteome</keyword>
<dbReference type="EMBL" id="JACHIU010000001">
    <property type="protein sequence ID" value="MBB6473889.1"/>
    <property type="molecule type" value="Genomic_DNA"/>
</dbReference>
<keyword evidence="2" id="KW-0732">Signal</keyword>
<dbReference type="RefSeq" id="WP_184981935.1">
    <property type="nucleotide sequence ID" value="NZ_BAAALO010000022.1"/>
</dbReference>
<feature type="signal peptide" evidence="2">
    <location>
        <begin position="1"/>
        <end position="27"/>
    </location>
</feature>
<proteinExistence type="predicted"/>
<evidence type="ECO:0000256" key="2">
    <source>
        <dbReference type="SAM" id="SignalP"/>
    </source>
</evidence>
<dbReference type="Proteomes" id="UP000555564">
    <property type="component" value="Unassembled WGS sequence"/>
</dbReference>
<comment type="caution">
    <text evidence="3">The sequence shown here is derived from an EMBL/GenBank/DDBJ whole genome shotgun (WGS) entry which is preliminary data.</text>
</comment>
<evidence type="ECO:0000313" key="3">
    <source>
        <dbReference type="EMBL" id="MBB6473889.1"/>
    </source>
</evidence>
<organism evidence="3 4">
    <name type="scientific">Sphaerisporangium rubeum</name>
    <dbReference type="NCBI Taxonomy" id="321317"/>
    <lineage>
        <taxon>Bacteria</taxon>
        <taxon>Bacillati</taxon>
        <taxon>Actinomycetota</taxon>
        <taxon>Actinomycetes</taxon>
        <taxon>Streptosporangiales</taxon>
        <taxon>Streptosporangiaceae</taxon>
        <taxon>Sphaerisporangium</taxon>
    </lineage>
</organism>
<feature type="region of interest" description="Disordered" evidence="1">
    <location>
        <begin position="55"/>
        <end position="117"/>
    </location>
</feature>
<evidence type="ECO:0000256" key="1">
    <source>
        <dbReference type="SAM" id="MobiDB-lite"/>
    </source>
</evidence>
<name>A0A7X0IG08_9ACTN</name>
<accession>A0A7X0IG08</accession>
<protein>
    <submittedName>
        <fullName evidence="3">Uncharacterized protein</fullName>
    </submittedName>
</protein>
<evidence type="ECO:0000313" key="4">
    <source>
        <dbReference type="Proteomes" id="UP000555564"/>
    </source>
</evidence>
<sequence length="117" mass="11505">MRSRLPAFLAVLLSAFLLGPGPGGVHLAAAQTGPAVTAESAVAWAGPVLHAGHDAAHSRPHLAAGSPAAPLPPAVLPSTGRTAAGIRPLTTAGEPYVPTPGPAARRAPARGPPSTTR</sequence>
<feature type="chain" id="PRO_5031104609" evidence="2">
    <location>
        <begin position="28"/>
        <end position="117"/>
    </location>
</feature>
<gene>
    <name evidence="3" type="ORF">BJ992_003320</name>
</gene>
<dbReference type="AlphaFoldDB" id="A0A7X0IG08"/>
<reference evidence="3 4" key="1">
    <citation type="submission" date="2020-08" db="EMBL/GenBank/DDBJ databases">
        <title>Sequencing the genomes of 1000 actinobacteria strains.</title>
        <authorList>
            <person name="Klenk H.-P."/>
        </authorList>
    </citation>
    <scope>NUCLEOTIDE SEQUENCE [LARGE SCALE GENOMIC DNA]</scope>
    <source>
        <strain evidence="3 4">DSM 44936</strain>
    </source>
</reference>